<dbReference type="Pfam" id="PF07715">
    <property type="entry name" value="Plug"/>
    <property type="match status" value="1"/>
</dbReference>
<accession>A0AAE3SM81</accession>
<feature type="signal peptide" evidence="10">
    <location>
        <begin position="1"/>
        <end position="23"/>
    </location>
</feature>
<comment type="similarity">
    <text evidence="8 9">Belongs to the TonB-dependent receptor family.</text>
</comment>
<dbReference type="InterPro" id="IPR000531">
    <property type="entry name" value="Beta-barrel_TonB"/>
</dbReference>
<keyword evidence="2 8" id="KW-0813">Transport</keyword>
<dbReference type="SUPFAM" id="SSF56935">
    <property type="entry name" value="Porins"/>
    <property type="match status" value="1"/>
</dbReference>
<evidence type="ECO:0000259" key="12">
    <source>
        <dbReference type="Pfam" id="PF07715"/>
    </source>
</evidence>
<dbReference type="Pfam" id="PF00593">
    <property type="entry name" value="TonB_dep_Rec_b-barrel"/>
    <property type="match status" value="1"/>
</dbReference>
<dbReference type="Gene3D" id="2.170.130.10">
    <property type="entry name" value="TonB-dependent receptor, plug domain"/>
    <property type="match status" value="1"/>
</dbReference>
<evidence type="ECO:0000256" key="5">
    <source>
        <dbReference type="ARBA" id="ARBA00023077"/>
    </source>
</evidence>
<dbReference type="EMBL" id="JAPFQP010000001">
    <property type="protein sequence ID" value="MCX2718170.1"/>
    <property type="molecule type" value="Genomic_DNA"/>
</dbReference>
<protein>
    <submittedName>
        <fullName evidence="13">TonB-dependent receptor</fullName>
    </submittedName>
</protein>
<evidence type="ECO:0000256" key="4">
    <source>
        <dbReference type="ARBA" id="ARBA00022692"/>
    </source>
</evidence>
<feature type="chain" id="PRO_5042243063" evidence="10">
    <location>
        <begin position="24"/>
        <end position="1019"/>
    </location>
</feature>
<evidence type="ECO:0000256" key="1">
    <source>
        <dbReference type="ARBA" id="ARBA00004571"/>
    </source>
</evidence>
<dbReference type="InterPro" id="IPR023996">
    <property type="entry name" value="TonB-dep_OMP_SusC/RagA"/>
</dbReference>
<dbReference type="InterPro" id="IPR037066">
    <property type="entry name" value="Plug_dom_sf"/>
</dbReference>
<dbReference type="SUPFAM" id="SSF49464">
    <property type="entry name" value="Carboxypeptidase regulatory domain-like"/>
    <property type="match status" value="1"/>
</dbReference>
<keyword evidence="10" id="KW-0732">Signal</keyword>
<gene>
    <name evidence="13" type="ORF">OO016_01030</name>
</gene>
<keyword evidence="7 8" id="KW-0998">Cell outer membrane</keyword>
<dbReference type="InterPro" id="IPR036942">
    <property type="entry name" value="Beta-barrel_TonB_sf"/>
</dbReference>
<organism evidence="13 14">
    <name type="scientific">Lentiprolixibacter aurantiacus</name>
    <dbReference type="NCBI Taxonomy" id="2993939"/>
    <lineage>
        <taxon>Bacteria</taxon>
        <taxon>Pseudomonadati</taxon>
        <taxon>Bacteroidota</taxon>
        <taxon>Flavobacteriia</taxon>
        <taxon>Flavobacteriales</taxon>
        <taxon>Flavobacteriaceae</taxon>
        <taxon>Lentiprolixibacter</taxon>
    </lineage>
</organism>
<dbReference type="Gene3D" id="2.40.170.20">
    <property type="entry name" value="TonB-dependent receptor, beta-barrel domain"/>
    <property type="match status" value="1"/>
</dbReference>
<proteinExistence type="inferred from homology"/>
<dbReference type="Gene3D" id="2.60.40.1120">
    <property type="entry name" value="Carboxypeptidase-like, regulatory domain"/>
    <property type="match status" value="1"/>
</dbReference>
<keyword evidence="4 8" id="KW-0812">Transmembrane</keyword>
<reference evidence="13" key="1">
    <citation type="submission" date="2022-11" db="EMBL/GenBank/DDBJ databases">
        <title>The characterization of three novel Bacteroidetes species and genomic analysis of their roles in tidal elemental geochemical cycles.</title>
        <authorList>
            <person name="Ma K.-J."/>
        </authorList>
    </citation>
    <scope>NUCLEOTIDE SEQUENCE</scope>
    <source>
        <strain evidence="13">M415</strain>
    </source>
</reference>
<keyword evidence="14" id="KW-1185">Reference proteome</keyword>
<dbReference type="FunFam" id="2.170.130.10:FF:000008">
    <property type="entry name" value="SusC/RagA family TonB-linked outer membrane protein"/>
    <property type="match status" value="1"/>
</dbReference>
<feature type="domain" description="TonB-dependent receptor plug" evidence="12">
    <location>
        <begin position="114"/>
        <end position="240"/>
    </location>
</feature>
<dbReference type="NCBIfam" id="TIGR04056">
    <property type="entry name" value="OMP_RagA_SusC"/>
    <property type="match status" value="1"/>
</dbReference>
<evidence type="ECO:0000256" key="7">
    <source>
        <dbReference type="ARBA" id="ARBA00023237"/>
    </source>
</evidence>
<dbReference type="InterPro" id="IPR008969">
    <property type="entry name" value="CarboxyPept-like_regulatory"/>
</dbReference>
<keyword evidence="3 8" id="KW-1134">Transmembrane beta strand</keyword>
<dbReference type="Pfam" id="PF13715">
    <property type="entry name" value="CarbopepD_reg_2"/>
    <property type="match status" value="1"/>
</dbReference>
<dbReference type="NCBIfam" id="TIGR04057">
    <property type="entry name" value="SusC_RagA_signa"/>
    <property type="match status" value="1"/>
</dbReference>
<keyword evidence="5 9" id="KW-0798">TonB box</keyword>
<evidence type="ECO:0000313" key="13">
    <source>
        <dbReference type="EMBL" id="MCX2718170.1"/>
    </source>
</evidence>
<evidence type="ECO:0000313" key="14">
    <source>
        <dbReference type="Proteomes" id="UP001207116"/>
    </source>
</evidence>
<evidence type="ECO:0000256" key="3">
    <source>
        <dbReference type="ARBA" id="ARBA00022452"/>
    </source>
</evidence>
<dbReference type="RefSeq" id="WP_266010165.1">
    <property type="nucleotide sequence ID" value="NZ_JAPFQP010000001.1"/>
</dbReference>
<dbReference type="FunFam" id="2.60.40.1120:FF:000003">
    <property type="entry name" value="Outer membrane protein Omp121"/>
    <property type="match status" value="1"/>
</dbReference>
<keyword evidence="13" id="KW-0675">Receptor</keyword>
<comment type="caution">
    <text evidence="13">The sequence shown here is derived from an EMBL/GenBank/DDBJ whole genome shotgun (WGS) entry which is preliminary data.</text>
</comment>
<keyword evidence="6 8" id="KW-0472">Membrane</keyword>
<sequence>MKITLLKSFLLVGAILCFGLVEAQEVSGTVTDANGPLPGASVVVKGTTTGTQTDFDGNYTLSNVDANATLVFSYIGYSTQEVPVNGRSTINVVLQEDAQALDEVVIIGYGTTTVKDATGAVASVSSEDFNGGVISSPEQLIQGKTAGVQITQSSGEPGAGIALRIRGTGSVRANNSPLFVIDGVPVSNDGVTSGTADLGVGDAGARNPLNFLNPNDIESMSILKDASATAIYGSRGANGVVVITTKSGKAGGAQGQWNFSTNLSFAGTADRYDLLSADEFVERGGSDLGGNTDWQDYIFRTAASTDNNLSYAMNYGKGNVRATFGYAKQFGVIENTELERITGRINANHRFFDDKLRVSLQATLSRVNDKSPFISRTSGSTGDLLSAAYYSNPTLNADPDFNTNPDRNPANLLKYYDDNTNTDRFLGNLSFEYDITEEFSAKLTLGMDTSESVRGQVVGPQIVAIDNGAINNGRAAVSYLDTESLLMELTATYKKEFENSSIDALVGYSFQDFNRQGQFLLGQGYASSDLNQIISITQDTYNSTKNLADNYQQYGIGVFQDTGVREFRVLSLFPSPSDNSVLPVPGIPIDAFGVNTFDNTDELQSFFGRVNYTLMDKYLFTATLRADGSSRFGGNNQYGYFPSAAFAWKINEEDFMGDSFSTLKLRLNWGITGNQDGIGYGQFVNRTRWADGGINPNSQINTPATSEVAFANPDLKWEETTQYGLGIDFGLGNDRLTGNIDLYRKETRDILLNLPAVQPATTPFVFQNVDAVIVNQGIEFGVDYDIVQSEDFTWNANFNIAYNENELTEYDGPNLQAGNLFGQGLTGATSQILTEGRSLFTYNLRLVDDNLNVDAEPTILDKSGLPDITAGFSTSASYKNWDASLFFSGQFGHYVYNNTANALFALPQIGSRNNLKSVLDRGDNLSSTNPSTYFLEKGDFVRLQSASISYNVPLSGDGALKSMRLSLNGQNLFLITDYSGLDPEVSTTNIPANGLPSASIDYLQYPRPRTFTLGVNVTF</sequence>
<dbReference type="Proteomes" id="UP001207116">
    <property type="component" value="Unassembled WGS sequence"/>
</dbReference>
<evidence type="ECO:0000259" key="11">
    <source>
        <dbReference type="Pfam" id="PF00593"/>
    </source>
</evidence>
<dbReference type="InterPro" id="IPR023997">
    <property type="entry name" value="TonB-dep_OMP_SusC/RagA_CS"/>
</dbReference>
<dbReference type="AlphaFoldDB" id="A0AAE3SM81"/>
<dbReference type="PROSITE" id="PS52016">
    <property type="entry name" value="TONB_DEPENDENT_REC_3"/>
    <property type="match status" value="1"/>
</dbReference>
<dbReference type="GO" id="GO:0009279">
    <property type="term" value="C:cell outer membrane"/>
    <property type="evidence" value="ECO:0007669"/>
    <property type="project" value="UniProtKB-SubCell"/>
</dbReference>
<dbReference type="InterPro" id="IPR039426">
    <property type="entry name" value="TonB-dep_rcpt-like"/>
</dbReference>
<evidence type="ECO:0000256" key="9">
    <source>
        <dbReference type="RuleBase" id="RU003357"/>
    </source>
</evidence>
<evidence type="ECO:0000256" key="2">
    <source>
        <dbReference type="ARBA" id="ARBA00022448"/>
    </source>
</evidence>
<evidence type="ECO:0000256" key="10">
    <source>
        <dbReference type="SAM" id="SignalP"/>
    </source>
</evidence>
<evidence type="ECO:0000256" key="6">
    <source>
        <dbReference type="ARBA" id="ARBA00023136"/>
    </source>
</evidence>
<dbReference type="InterPro" id="IPR012910">
    <property type="entry name" value="Plug_dom"/>
</dbReference>
<comment type="subcellular location">
    <subcellularLocation>
        <location evidence="1 8">Cell outer membrane</location>
        <topology evidence="1 8">Multi-pass membrane protein</topology>
    </subcellularLocation>
</comment>
<evidence type="ECO:0000256" key="8">
    <source>
        <dbReference type="PROSITE-ProRule" id="PRU01360"/>
    </source>
</evidence>
<name>A0AAE3SM81_9FLAO</name>
<feature type="domain" description="TonB-dependent receptor-like beta-barrel" evidence="11">
    <location>
        <begin position="489"/>
        <end position="972"/>
    </location>
</feature>